<feature type="non-terminal residue" evidence="1">
    <location>
        <position position="1"/>
    </location>
</feature>
<protein>
    <submittedName>
        <fullName evidence="1">Uncharacterized protein</fullName>
    </submittedName>
</protein>
<reference evidence="1" key="1">
    <citation type="journal article" date="2014" name="Front. Microbiol.">
        <title>High frequency of phylogenetically diverse reductive dehalogenase-homologous genes in deep subseafloor sedimentary metagenomes.</title>
        <authorList>
            <person name="Kawai M."/>
            <person name="Futagami T."/>
            <person name="Toyoda A."/>
            <person name="Takaki Y."/>
            <person name="Nishi S."/>
            <person name="Hori S."/>
            <person name="Arai W."/>
            <person name="Tsubouchi T."/>
            <person name="Morono Y."/>
            <person name="Uchiyama I."/>
            <person name="Ito T."/>
            <person name="Fujiyama A."/>
            <person name="Inagaki F."/>
            <person name="Takami H."/>
        </authorList>
    </citation>
    <scope>NUCLEOTIDE SEQUENCE</scope>
    <source>
        <strain evidence="1">Expedition CK06-06</strain>
    </source>
</reference>
<dbReference type="EMBL" id="BARS01044943">
    <property type="protein sequence ID" value="GAG41002.1"/>
    <property type="molecule type" value="Genomic_DNA"/>
</dbReference>
<sequence length="89" mass="10493">KISKTENLFSEKGDNGQLILYSYGYHFPLCIKLGEKFLINSDGYSQTTTRHKSLMLRCIRMSYKYNTTELKNIIWKGFKTFIEVLENEI</sequence>
<organism evidence="1">
    <name type="scientific">marine sediment metagenome</name>
    <dbReference type="NCBI Taxonomy" id="412755"/>
    <lineage>
        <taxon>unclassified sequences</taxon>
        <taxon>metagenomes</taxon>
        <taxon>ecological metagenomes</taxon>
    </lineage>
</organism>
<dbReference type="AlphaFoldDB" id="X0Y0X5"/>
<accession>X0Y0X5</accession>
<name>X0Y0X5_9ZZZZ</name>
<evidence type="ECO:0000313" key="1">
    <source>
        <dbReference type="EMBL" id="GAG41002.1"/>
    </source>
</evidence>
<comment type="caution">
    <text evidence="1">The sequence shown here is derived from an EMBL/GenBank/DDBJ whole genome shotgun (WGS) entry which is preliminary data.</text>
</comment>
<gene>
    <name evidence="1" type="ORF">S01H1_67827</name>
</gene>
<proteinExistence type="predicted"/>